<comment type="caution">
    <text evidence="2">The sequence shown here is derived from an EMBL/GenBank/DDBJ whole genome shotgun (WGS) entry which is preliminary data.</text>
</comment>
<protein>
    <submittedName>
        <fullName evidence="2">Transesterase</fullName>
    </submittedName>
</protein>
<gene>
    <name evidence="2" type="ORF">TCE0_033r09632</name>
</gene>
<evidence type="ECO:0000313" key="2">
    <source>
        <dbReference type="EMBL" id="GAM38696.1"/>
    </source>
</evidence>
<evidence type="ECO:0000313" key="3">
    <source>
        <dbReference type="Proteomes" id="UP000053095"/>
    </source>
</evidence>
<keyword evidence="3" id="KW-1185">Reference proteome</keyword>
<dbReference type="AlphaFoldDB" id="A0A6V8HC92"/>
<name>A0A6V8HC92_TALPI</name>
<sequence>MTPNSTPSRRDDLRSRLVYLNLDDPEAQGRVVLGSSADMNKREPGDFSGHGPSCRLPARLTPKRRRATRPHWHLVKPYITTNINRPLTGSRFWSNGLCGVGAILDSLSFNADIVMALRQTFRRDIYRNYAAFKGQ</sequence>
<organism evidence="2 3">
    <name type="scientific">Talaromyces pinophilus</name>
    <name type="common">Penicillium pinophilum</name>
    <dbReference type="NCBI Taxonomy" id="128442"/>
    <lineage>
        <taxon>Eukaryota</taxon>
        <taxon>Fungi</taxon>
        <taxon>Dikarya</taxon>
        <taxon>Ascomycota</taxon>
        <taxon>Pezizomycotina</taxon>
        <taxon>Eurotiomycetes</taxon>
        <taxon>Eurotiomycetidae</taxon>
        <taxon>Eurotiales</taxon>
        <taxon>Trichocomaceae</taxon>
        <taxon>Talaromyces</taxon>
        <taxon>Talaromyces sect. Talaromyces</taxon>
    </lineage>
</organism>
<evidence type="ECO:0000256" key="1">
    <source>
        <dbReference type="SAM" id="MobiDB-lite"/>
    </source>
</evidence>
<dbReference type="EMBL" id="DF933829">
    <property type="protein sequence ID" value="GAM38696.1"/>
    <property type="molecule type" value="Genomic_DNA"/>
</dbReference>
<accession>A0A6V8HC92</accession>
<dbReference type="Proteomes" id="UP000053095">
    <property type="component" value="Unassembled WGS sequence"/>
</dbReference>
<reference evidence="3" key="1">
    <citation type="journal article" date="2015" name="Genome Announc.">
        <title>Draft genome sequence of Talaromyces cellulolyticus strain Y-94, a source of lignocellulosic biomass-degrading enzymes.</title>
        <authorList>
            <person name="Fujii T."/>
            <person name="Koike H."/>
            <person name="Sawayama S."/>
            <person name="Yano S."/>
            <person name="Inoue H."/>
        </authorList>
    </citation>
    <scope>NUCLEOTIDE SEQUENCE [LARGE SCALE GENOMIC DNA]</scope>
    <source>
        <strain evidence="3">Y-94</strain>
    </source>
</reference>
<feature type="region of interest" description="Disordered" evidence="1">
    <location>
        <begin position="35"/>
        <end position="67"/>
    </location>
</feature>
<proteinExistence type="predicted"/>